<keyword evidence="1" id="KW-0489">Methyltransferase</keyword>
<comment type="caution">
    <text evidence="1">The sequence shown here is derived from an EMBL/GenBank/DDBJ whole genome shotgun (WGS) entry which is preliminary data.</text>
</comment>
<gene>
    <name evidence="1" type="ORF">FHS81_002754</name>
</gene>
<protein>
    <submittedName>
        <fullName evidence="1">DNA modification methylase</fullName>
    </submittedName>
</protein>
<evidence type="ECO:0000313" key="2">
    <source>
        <dbReference type="Proteomes" id="UP000537592"/>
    </source>
</evidence>
<keyword evidence="2" id="KW-1185">Reference proteome</keyword>
<dbReference type="GO" id="GO:0008168">
    <property type="term" value="F:methyltransferase activity"/>
    <property type="evidence" value="ECO:0007669"/>
    <property type="project" value="UniProtKB-KW"/>
</dbReference>
<keyword evidence="1" id="KW-0808">Transferase</keyword>
<evidence type="ECO:0000313" key="1">
    <source>
        <dbReference type="EMBL" id="MBB3810652.1"/>
    </source>
</evidence>
<proteinExistence type="predicted"/>
<accession>A0A7W6EID5</accession>
<reference evidence="1 2" key="1">
    <citation type="submission" date="2020-08" db="EMBL/GenBank/DDBJ databases">
        <title>Genomic Encyclopedia of Type Strains, Phase IV (KMG-IV): sequencing the most valuable type-strain genomes for metagenomic binning, comparative biology and taxonomic classification.</title>
        <authorList>
            <person name="Goeker M."/>
        </authorList>
    </citation>
    <scope>NUCLEOTIDE SEQUENCE [LARGE SCALE GENOMIC DNA]</scope>
    <source>
        <strain evidence="1 2">DSM 28760</strain>
    </source>
</reference>
<dbReference type="AlphaFoldDB" id="A0A7W6EID5"/>
<sequence>MHRVLKDGGFAVSFYGWNKVDLFMDAWKAAGFRVTAGLIVYPRSASVIKAFPNKADTALLGSA</sequence>
<dbReference type="Proteomes" id="UP000537592">
    <property type="component" value="Unassembled WGS sequence"/>
</dbReference>
<organism evidence="1 2">
    <name type="scientific">Pseudochelatococcus contaminans</name>
    <dbReference type="NCBI Taxonomy" id="1538103"/>
    <lineage>
        <taxon>Bacteria</taxon>
        <taxon>Pseudomonadati</taxon>
        <taxon>Pseudomonadota</taxon>
        <taxon>Alphaproteobacteria</taxon>
        <taxon>Hyphomicrobiales</taxon>
        <taxon>Chelatococcaceae</taxon>
        <taxon>Pseudochelatococcus</taxon>
    </lineage>
</organism>
<dbReference type="GO" id="GO:0032259">
    <property type="term" value="P:methylation"/>
    <property type="evidence" value="ECO:0007669"/>
    <property type="project" value="UniProtKB-KW"/>
</dbReference>
<dbReference type="EMBL" id="JACICC010000007">
    <property type="protein sequence ID" value="MBB3810652.1"/>
    <property type="molecule type" value="Genomic_DNA"/>
</dbReference>
<name>A0A7W6EID5_9HYPH</name>